<name>W6Z7U4_COCMI</name>
<dbReference type="AlphaFoldDB" id="W6Z7U4"/>
<keyword evidence="3" id="KW-1185">Reference proteome</keyword>
<reference evidence="2 3" key="1">
    <citation type="journal article" date="2013" name="PLoS Genet.">
        <title>Comparative genome structure, secondary metabolite, and effector coding capacity across Cochliobolus pathogens.</title>
        <authorList>
            <person name="Condon B.J."/>
            <person name="Leng Y."/>
            <person name="Wu D."/>
            <person name="Bushley K.E."/>
            <person name="Ohm R.A."/>
            <person name="Otillar R."/>
            <person name="Martin J."/>
            <person name="Schackwitz W."/>
            <person name="Grimwood J."/>
            <person name="MohdZainudin N."/>
            <person name="Xue C."/>
            <person name="Wang R."/>
            <person name="Manning V.A."/>
            <person name="Dhillon B."/>
            <person name="Tu Z.J."/>
            <person name="Steffenson B.J."/>
            <person name="Salamov A."/>
            <person name="Sun H."/>
            <person name="Lowry S."/>
            <person name="LaButti K."/>
            <person name="Han J."/>
            <person name="Copeland A."/>
            <person name="Lindquist E."/>
            <person name="Barry K."/>
            <person name="Schmutz J."/>
            <person name="Baker S.E."/>
            <person name="Ciuffetti L.M."/>
            <person name="Grigoriev I.V."/>
            <person name="Zhong S."/>
            <person name="Turgeon B.G."/>
        </authorList>
    </citation>
    <scope>NUCLEOTIDE SEQUENCE [LARGE SCALE GENOMIC DNA]</scope>
    <source>
        <strain evidence="2 3">ATCC 44560</strain>
    </source>
</reference>
<dbReference type="Proteomes" id="UP000054032">
    <property type="component" value="Unassembled WGS sequence"/>
</dbReference>
<organism evidence="2 3">
    <name type="scientific">Bipolaris oryzae ATCC 44560</name>
    <dbReference type="NCBI Taxonomy" id="930090"/>
    <lineage>
        <taxon>Eukaryota</taxon>
        <taxon>Fungi</taxon>
        <taxon>Dikarya</taxon>
        <taxon>Ascomycota</taxon>
        <taxon>Pezizomycotina</taxon>
        <taxon>Dothideomycetes</taxon>
        <taxon>Pleosporomycetidae</taxon>
        <taxon>Pleosporales</taxon>
        <taxon>Pleosporineae</taxon>
        <taxon>Pleosporaceae</taxon>
        <taxon>Bipolaris</taxon>
    </lineage>
</organism>
<evidence type="ECO:0000256" key="1">
    <source>
        <dbReference type="SAM" id="MobiDB-lite"/>
    </source>
</evidence>
<dbReference type="HOGENOM" id="CLU_1034355_0_0_1"/>
<feature type="region of interest" description="Disordered" evidence="1">
    <location>
        <begin position="64"/>
        <end position="123"/>
    </location>
</feature>
<dbReference type="OrthoDB" id="10498090at2759"/>
<proteinExistence type="predicted"/>
<dbReference type="KEGG" id="bor:COCMIDRAFT_34694"/>
<gene>
    <name evidence="2" type="ORF">COCMIDRAFT_34694</name>
</gene>
<protein>
    <submittedName>
        <fullName evidence="2">Uncharacterized protein</fullName>
    </submittedName>
</protein>
<dbReference type="GeneID" id="19122616"/>
<feature type="compositionally biased region" description="Basic and acidic residues" evidence="1">
    <location>
        <begin position="71"/>
        <end position="85"/>
    </location>
</feature>
<feature type="compositionally biased region" description="Low complexity" evidence="1">
    <location>
        <begin position="87"/>
        <end position="99"/>
    </location>
</feature>
<feature type="compositionally biased region" description="Pro residues" evidence="1">
    <location>
        <begin position="109"/>
        <end position="121"/>
    </location>
</feature>
<dbReference type="EMBL" id="KI963948">
    <property type="protein sequence ID" value="EUC47782.1"/>
    <property type="molecule type" value="Genomic_DNA"/>
</dbReference>
<accession>W6Z7U4</accession>
<evidence type="ECO:0000313" key="3">
    <source>
        <dbReference type="Proteomes" id="UP000054032"/>
    </source>
</evidence>
<feature type="region of interest" description="Disordered" evidence="1">
    <location>
        <begin position="205"/>
        <end position="225"/>
    </location>
</feature>
<evidence type="ECO:0000313" key="2">
    <source>
        <dbReference type="EMBL" id="EUC47782.1"/>
    </source>
</evidence>
<dbReference type="RefSeq" id="XP_007685671.1">
    <property type="nucleotide sequence ID" value="XM_007687481.1"/>
</dbReference>
<sequence length="269" mass="29292">MPTQSGTRLGHKQRGSMMVPPVVRSTITTHHARRHGGRPVLKCNARDGYNTRSEWRWLWDATSRPAGAESPFDKPQRYSHPHDDGQWLWPPSSPLALAPESTNAAGTRRPPPLLPPLPPSAATPAQLPSFPACAAAWHSIVNTRAGREDASLGCAVIQYAPLPRMHRLDAATWPDADAPTRLAIHPITPSPLGHEAFRSYTVPHHVSRRHPQQNPSPRGEGLLPCRAHGTPSQACPVHYCAHPTLQPADADRPGCNRPHVCAINPPSTS</sequence>